<evidence type="ECO:0008006" key="8">
    <source>
        <dbReference type="Google" id="ProtNLM"/>
    </source>
</evidence>
<feature type="transmembrane region" description="Helical" evidence="5">
    <location>
        <begin position="17"/>
        <end position="37"/>
    </location>
</feature>
<keyword evidence="3 5" id="KW-1133">Transmembrane helix</keyword>
<reference evidence="6 7" key="1">
    <citation type="submission" date="2015-01" db="EMBL/GenBank/DDBJ databases">
        <title>Evolution of Trichinella species and genotypes.</title>
        <authorList>
            <person name="Korhonen P.K."/>
            <person name="Edoardo P."/>
            <person name="Giuseppe L.R."/>
            <person name="Gasser R.B."/>
        </authorList>
    </citation>
    <scope>NUCLEOTIDE SEQUENCE [LARGE SCALE GENOMIC DNA]</scope>
    <source>
        <strain evidence="6">ISS176</strain>
    </source>
</reference>
<keyword evidence="4 5" id="KW-0472">Membrane</keyword>
<protein>
    <recommendedName>
        <fullName evidence="8">Fukutin</fullName>
    </recommendedName>
</protein>
<dbReference type="AlphaFoldDB" id="A0A0V1K5M5"/>
<evidence type="ECO:0000256" key="1">
    <source>
        <dbReference type="ARBA" id="ARBA00004167"/>
    </source>
</evidence>
<dbReference type="PANTHER" id="PTHR15407:SF28">
    <property type="entry name" value="RIBITOL-5-PHOSPHATE TRANSFERASE FKTN"/>
    <property type="match status" value="1"/>
</dbReference>
<dbReference type="EMBL" id="JYDV01000014">
    <property type="protein sequence ID" value="KRZ42438.1"/>
    <property type="molecule type" value="Genomic_DNA"/>
</dbReference>
<gene>
    <name evidence="6" type="primary">T07A5.1</name>
    <name evidence="6" type="ORF">T4C_9791</name>
</gene>
<dbReference type="InterPro" id="IPR009644">
    <property type="entry name" value="FKTN/MNN4/W02B3.4-1"/>
</dbReference>
<dbReference type="PANTHER" id="PTHR15407">
    <property type="entry name" value="FUKUTIN-RELATED"/>
    <property type="match status" value="1"/>
</dbReference>
<evidence type="ECO:0000313" key="6">
    <source>
        <dbReference type="EMBL" id="KRZ42438.1"/>
    </source>
</evidence>
<evidence type="ECO:0000313" key="7">
    <source>
        <dbReference type="Proteomes" id="UP000054826"/>
    </source>
</evidence>
<organism evidence="6 7">
    <name type="scientific">Trichinella pseudospiralis</name>
    <name type="common">Parasitic roundworm</name>
    <dbReference type="NCBI Taxonomy" id="6337"/>
    <lineage>
        <taxon>Eukaryota</taxon>
        <taxon>Metazoa</taxon>
        <taxon>Ecdysozoa</taxon>
        <taxon>Nematoda</taxon>
        <taxon>Enoplea</taxon>
        <taxon>Dorylaimia</taxon>
        <taxon>Trichinellida</taxon>
        <taxon>Trichinellidae</taxon>
        <taxon>Trichinella</taxon>
    </lineage>
</organism>
<evidence type="ECO:0000256" key="4">
    <source>
        <dbReference type="ARBA" id="ARBA00023136"/>
    </source>
</evidence>
<comment type="caution">
    <text evidence="6">The sequence shown here is derived from an EMBL/GenBank/DDBJ whole genome shotgun (WGS) entry which is preliminary data.</text>
</comment>
<evidence type="ECO:0000256" key="2">
    <source>
        <dbReference type="ARBA" id="ARBA00022692"/>
    </source>
</evidence>
<dbReference type="Proteomes" id="UP000054826">
    <property type="component" value="Unassembled WGS sequence"/>
</dbReference>
<comment type="subcellular location">
    <subcellularLocation>
        <location evidence="1">Membrane</location>
        <topology evidence="1">Single-pass membrane protein</topology>
    </subcellularLocation>
</comment>
<dbReference type="GO" id="GO:0016020">
    <property type="term" value="C:membrane"/>
    <property type="evidence" value="ECO:0007669"/>
    <property type="project" value="UniProtKB-SubCell"/>
</dbReference>
<proteinExistence type="predicted"/>
<evidence type="ECO:0000256" key="5">
    <source>
        <dbReference type="SAM" id="Phobius"/>
    </source>
</evidence>
<feature type="transmembrane region" description="Helical" evidence="5">
    <location>
        <begin position="69"/>
        <end position="87"/>
    </location>
</feature>
<feature type="transmembrane region" description="Helical" evidence="5">
    <location>
        <begin position="163"/>
        <end position="182"/>
    </location>
</feature>
<accession>A0A0V1K5M5</accession>
<name>A0A0V1K5M5_TRIPS</name>
<keyword evidence="2 5" id="KW-0812">Transmembrane</keyword>
<evidence type="ECO:0000256" key="3">
    <source>
        <dbReference type="ARBA" id="ARBA00022989"/>
    </source>
</evidence>
<sequence>MYVSHIDAHFINFEEKFFITNVLGFIIFSVIFIIAFFNVEVMEEFYFEIKIEIVSKVVKDFFPLKNFTILLYITILYICVVVVLVKFQKSNTAFIASSCCARHHYEYGSLQFKAFVVSIMYFLLWKFNDMQSKWKFIGELLPNLPYCKYPTLCTNLHMRHRRCFWVISVIAIITSLFGLFTWTPHSAFSHRFLFARLSPFVSICLESYCSESVDVDVLRNAEILDFTFRASRSKLKFVVLDPDCIACASHTKSAYCLLATLKQSYLFGVIGAEHFDNLTEIVKYFHNSAWKVKSGEERLTFQHNTTRVHVVRIDRRDKYWFIPSLKEVGFKAHAFRKYRLNVITIFKIDNIHFANWSLYIPGSEVMKQWSDAEFLECNRSSAKRIQQMYLGKYEQVLKNTVINGMALFRDVLQGIGIRSMLFGGTLLGWYRDCGIIPYTTDMDMASFASEYSTKLLGTLASNKDLKLYWQLGKRLLLIYSNTPSDSLELSVFYDGMKIDLFFLYEEGSTHWAGGMIVYERRKLRWTYPKVTKLCSAELLGELFSVPCNVLAILMADYGETWYDVYPNENFTWYASHKNVKKLGRWSKKEWPLYTYEEFIDS</sequence>